<accession>A0A1X1TXH1</accession>
<dbReference type="RefSeq" id="WP_085225128.1">
    <property type="nucleotide sequence ID" value="NZ_AP022576.1"/>
</dbReference>
<keyword evidence="2" id="KW-1185">Reference proteome</keyword>
<dbReference type="AlphaFoldDB" id="A0A1X1TXH1"/>
<sequence length="373" mass="41658">MGPFDDGQRRAAELEAYHALWNLWRSSRRTSAENWESACRMLERYYTVSKARENAEACEMRIRYLEIAEPLPRLADFVQPPAYDRLSDAERLLGQARYQYQLARRRHPVREQQRLKELETTRALYAAVQAAEARARAAELARQREWQRSCWPKGVVLESEIYNLDGVAVQVERQNAKIESHVAALTDLLRAGLRQLPDASASGPAELADHVESVLTAMPLPSGITPKLAVDYAPALHQLVVEYELPTADVVPTAKAYRYVKSRQTVVETPRPAGQVKALYAGTIAQLALLCLATLFALDGERRFEVVIFSGVVETTDPATGERIRPCLISARVDADSFAGIDLNDVDPSVCLRRLSALVSPNPTEFVPVPPVR</sequence>
<comment type="caution">
    <text evidence="1">The sequence shown here is derived from an EMBL/GenBank/DDBJ whole genome shotgun (WGS) entry which is preliminary data.</text>
</comment>
<gene>
    <name evidence="1" type="ORF">AWC05_02700</name>
</gene>
<evidence type="ECO:0000313" key="2">
    <source>
        <dbReference type="Proteomes" id="UP000193010"/>
    </source>
</evidence>
<organism evidence="1 2">
    <name type="scientific">Mycobacterium florentinum</name>
    <dbReference type="NCBI Taxonomy" id="292462"/>
    <lineage>
        <taxon>Bacteria</taxon>
        <taxon>Bacillati</taxon>
        <taxon>Actinomycetota</taxon>
        <taxon>Actinomycetes</taxon>
        <taxon>Mycobacteriales</taxon>
        <taxon>Mycobacteriaceae</taxon>
        <taxon>Mycobacterium</taxon>
        <taxon>Mycobacterium simiae complex</taxon>
    </lineage>
</organism>
<evidence type="ECO:0008006" key="3">
    <source>
        <dbReference type="Google" id="ProtNLM"/>
    </source>
</evidence>
<dbReference type="Proteomes" id="UP000193010">
    <property type="component" value="Unassembled WGS sequence"/>
</dbReference>
<dbReference type="EMBL" id="LQOV01000032">
    <property type="protein sequence ID" value="ORV49099.1"/>
    <property type="molecule type" value="Genomic_DNA"/>
</dbReference>
<reference evidence="1 2" key="1">
    <citation type="submission" date="2016-01" db="EMBL/GenBank/DDBJ databases">
        <title>The new phylogeny of the genus Mycobacterium.</title>
        <authorList>
            <person name="Tarcisio F."/>
            <person name="Conor M."/>
            <person name="Antonella G."/>
            <person name="Elisabetta G."/>
            <person name="Giulia F.S."/>
            <person name="Sara T."/>
            <person name="Anna F."/>
            <person name="Clotilde B."/>
            <person name="Roberto B."/>
            <person name="Veronica D.S."/>
            <person name="Fabio R."/>
            <person name="Monica P."/>
            <person name="Olivier J."/>
            <person name="Enrico T."/>
            <person name="Nicola S."/>
        </authorList>
    </citation>
    <scope>NUCLEOTIDE SEQUENCE [LARGE SCALE GENOMIC DNA]</scope>
    <source>
        <strain evidence="1 2">DSM 44852</strain>
    </source>
</reference>
<protein>
    <recommendedName>
        <fullName evidence="3">Restriction endonuclease</fullName>
    </recommendedName>
</protein>
<proteinExistence type="predicted"/>
<dbReference type="STRING" id="292462.AWC05_02700"/>
<name>A0A1X1TXH1_MYCFL</name>
<evidence type="ECO:0000313" key="1">
    <source>
        <dbReference type="EMBL" id="ORV49099.1"/>
    </source>
</evidence>
<dbReference type="OrthoDB" id="3206608at2"/>